<dbReference type="InterPro" id="IPR035251">
    <property type="entry name" value="ShlB_POTRA"/>
</dbReference>
<reference evidence="8 11" key="3">
    <citation type="journal article" date="2017" name="Nat. Microbiol.">
        <title>Natural product diversity associated with the nematode symbionts Photorhabdus and Xenorhabdus.</title>
        <authorList>
            <person name="Tobias N.J."/>
            <person name="Wolff H."/>
            <person name="Djahanschiri B."/>
            <person name="Grundmann F."/>
            <person name="Kronenwerth M."/>
            <person name="Shi Y.M."/>
            <person name="Simonyi S."/>
            <person name="Grun P."/>
            <person name="Shapiro-Ilan D."/>
            <person name="Pidot S.J."/>
            <person name="Stinear T.P."/>
            <person name="Ebersberger I."/>
            <person name="Bode H.B."/>
        </authorList>
    </citation>
    <scope>NUCLEOTIDE SEQUENCE [LARGE SCALE GENOMIC DNA]</scope>
    <source>
        <strain evidence="8 11">DSM 16336</strain>
    </source>
</reference>
<feature type="domain" description="ShlB POTRA" evidence="7">
    <location>
        <begin position="157"/>
        <end position="204"/>
    </location>
</feature>
<organism evidence="9 10">
    <name type="scientific">Xenorhabdus innexi</name>
    <dbReference type="NCBI Taxonomy" id="290109"/>
    <lineage>
        <taxon>Bacteria</taxon>
        <taxon>Pseudomonadati</taxon>
        <taxon>Pseudomonadota</taxon>
        <taxon>Gammaproteobacteria</taxon>
        <taxon>Enterobacterales</taxon>
        <taxon>Morganellaceae</taxon>
        <taxon>Xenorhabdus</taxon>
    </lineage>
</organism>
<dbReference type="InterPro" id="IPR005565">
    <property type="entry name" value="Hemolysn_activator_HlyB_C"/>
</dbReference>
<dbReference type="GO" id="GO:0046819">
    <property type="term" value="P:protein secretion by the type V secretion system"/>
    <property type="evidence" value="ECO:0007669"/>
    <property type="project" value="TreeGrafter"/>
</dbReference>
<feature type="domain" description="Haemolysin activator HlyB C-terminal" evidence="5">
    <location>
        <begin position="209"/>
        <end position="518"/>
    </location>
</feature>
<proteinExistence type="predicted"/>
<feature type="domain" description="Polypeptide-transport-associated ShlB-type" evidence="6">
    <location>
        <begin position="80"/>
        <end position="152"/>
    </location>
</feature>
<evidence type="ECO:0000256" key="2">
    <source>
        <dbReference type="ARBA" id="ARBA00022692"/>
    </source>
</evidence>
<dbReference type="GO" id="GO:0008320">
    <property type="term" value="F:protein transmembrane transporter activity"/>
    <property type="evidence" value="ECO:0007669"/>
    <property type="project" value="TreeGrafter"/>
</dbReference>
<evidence type="ECO:0000256" key="3">
    <source>
        <dbReference type="ARBA" id="ARBA00023237"/>
    </source>
</evidence>
<dbReference type="Pfam" id="PF03865">
    <property type="entry name" value="ShlB"/>
    <property type="match status" value="1"/>
</dbReference>
<dbReference type="RefSeq" id="WP_086954675.1">
    <property type="nucleotide sequence ID" value="NZ_CAWNQC010000068.1"/>
</dbReference>
<dbReference type="Proteomes" id="UP000224871">
    <property type="component" value="Unassembled WGS sequence"/>
</dbReference>
<reference evidence="9" key="2">
    <citation type="submission" date="2016-12" db="EMBL/GenBank/DDBJ databases">
        <authorList>
            <person name="Song W.-J."/>
            <person name="Kurnit D.M."/>
        </authorList>
    </citation>
    <scope>NUCLEOTIDE SEQUENCE [LARGE SCALE GENOMIC DNA]</scope>
    <source>
        <strain evidence="9">HGB1681</strain>
    </source>
</reference>
<reference evidence="10" key="1">
    <citation type="submission" date="2016-12" db="EMBL/GenBank/DDBJ databases">
        <authorList>
            <person name="Gaudriault S."/>
        </authorList>
    </citation>
    <scope>NUCLEOTIDE SEQUENCE [LARGE SCALE GENOMIC DNA]</scope>
    <source>
        <strain evidence="10">HGB1681 (deposited as PTA-6826 in the American Type Culture Collection)</strain>
    </source>
</reference>
<name>A0A1N6MQX2_9GAMM</name>
<dbReference type="PIRSF" id="PIRSF029745">
    <property type="entry name" value="FhaC"/>
    <property type="match status" value="1"/>
</dbReference>
<dbReference type="InterPro" id="IPR027282">
    <property type="entry name" value="TPS"/>
</dbReference>
<evidence type="ECO:0000259" key="6">
    <source>
        <dbReference type="Pfam" id="PF08479"/>
    </source>
</evidence>
<evidence type="ECO:0000313" key="10">
    <source>
        <dbReference type="Proteomes" id="UP000196435"/>
    </source>
</evidence>
<dbReference type="AlphaFoldDB" id="A0A1N6MQX2"/>
<dbReference type="InterPro" id="IPR051544">
    <property type="entry name" value="TPS_OM_transporter"/>
</dbReference>
<evidence type="ECO:0000259" key="7">
    <source>
        <dbReference type="Pfam" id="PF17287"/>
    </source>
</evidence>
<keyword evidence="1" id="KW-0472">Membrane</keyword>
<dbReference type="InterPro" id="IPR013686">
    <property type="entry name" value="Polypept-transport_assoc_ShlB"/>
</dbReference>
<keyword evidence="2" id="KW-0812">Transmembrane</keyword>
<accession>A0A1N6MQX2</accession>
<dbReference type="Pfam" id="PF08479">
    <property type="entry name" value="POTRA_2"/>
    <property type="match status" value="1"/>
</dbReference>
<dbReference type="PANTHER" id="PTHR34597">
    <property type="entry name" value="SLR1661 PROTEIN"/>
    <property type="match status" value="1"/>
</dbReference>
<dbReference type="Proteomes" id="UP000196435">
    <property type="component" value="Unassembled WGS sequence"/>
</dbReference>
<gene>
    <name evidence="9" type="primary">xhlB</name>
    <name evidence="8" type="ORF">Xinn_01765</name>
    <name evidence="9" type="ORF">XIS1_1110028</name>
</gene>
<keyword evidence="3" id="KW-0998">Cell outer membrane</keyword>
<feature type="chain" id="PRO_5012523363" evidence="4">
    <location>
        <begin position="20"/>
        <end position="557"/>
    </location>
</feature>
<dbReference type="PANTHER" id="PTHR34597:SF3">
    <property type="entry name" value="OUTER MEMBRANE TRANSPORTER CDIB"/>
    <property type="match status" value="1"/>
</dbReference>
<protein>
    <submittedName>
        <fullName evidence="8 9">XhlB</fullName>
    </submittedName>
</protein>
<evidence type="ECO:0000256" key="1">
    <source>
        <dbReference type="ARBA" id="ARBA00022452"/>
    </source>
</evidence>
<keyword evidence="11" id="KW-1185">Reference proteome</keyword>
<evidence type="ECO:0000259" key="5">
    <source>
        <dbReference type="Pfam" id="PF03865"/>
    </source>
</evidence>
<sequence>MFKRTAVFILLSISLQASALPEAPDSALSIDEARRTLQDSSREIDQLIEQRRYRGFIERSDSLSSQTASPVLPEAPACLDISGVYLQGITLLSIAEMNTLSALPERCITSNHINQLTTEITKLYIAKGYITARVQFIPPDYNRELGLSIVEGFVEAIEGGDRWVNSRMLFPGLNNQPLNLNQLDQGLDQSNRLQSNKTTLDILPGTVSGGSIIRLYNQHSTPWRITALTDNYGQKSTGKWISRLNTSFDSPLGLSDFVSVSGVSTIDKPSTQYNRAATLFYSLPYGAVTFSGFTSYSQYKSQLKLPISSLKLSGKSQQSGLRMDWVFHRNQSQISTVSSQFIYKNSSSYFNEQKSRFGNQTLTVFSLGISHLQIIPNGLITFDTGIEQGTPWLSEQTSINSLNTRFTKGRLSVNLQQNFRLFTVPYRLNSQFYTQYSPNGLPGVEWLNITDRNAVRGFSKNTLSADNGWYLRNTLSYALPLPESSLTFRVGADVGQVKSHNRQESSWRSNAGFSVGAALRYQHFLADIEVNRGKTLSHQDRGKHEPVQLLTRFSYLF</sequence>
<evidence type="ECO:0000313" key="11">
    <source>
        <dbReference type="Proteomes" id="UP000224871"/>
    </source>
</evidence>
<dbReference type="Gene3D" id="3.10.20.310">
    <property type="entry name" value="membrane protein fhac"/>
    <property type="match status" value="1"/>
</dbReference>
<dbReference type="OrthoDB" id="290122at2"/>
<evidence type="ECO:0000313" key="9">
    <source>
        <dbReference type="EMBL" id="SIP71251.1"/>
    </source>
</evidence>
<dbReference type="GO" id="GO:0098046">
    <property type="term" value="C:type V protein secretion system complex"/>
    <property type="evidence" value="ECO:0007669"/>
    <property type="project" value="TreeGrafter"/>
</dbReference>
<dbReference type="EMBL" id="FTLG01000015">
    <property type="protein sequence ID" value="SIP71251.1"/>
    <property type="molecule type" value="Genomic_DNA"/>
</dbReference>
<keyword evidence="1" id="KW-1134">Transmembrane beta strand</keyword>
<dbReference type="Gene3D" id="2.40.160.50">
    <property type="entry name" value="membrane protein fhac: a member of the omp85/tpsb transporter family"/>
    <property type="match status" value="1"/>
</dbReference>
<dbReference type="EMBL" id="NIBU01000016">
    <property type="protein sequence ID" value="PHM36232.1"/>
    <property type="molecule type" value="Genomic_DNA"/>
</dbReference>
<dbReference type="Pfam" id="PF17287">
    <property type="entry name" value="POTRA_3"/>
    <property type="match status" value="1"/>
</dbReference>
<keyword evidence="4" id="KW-0732">Signal</keyword>
<feature type="signal peptide" evidence="4">
    <location>
        <begin position="1"/>
        <end position="19"/>
    </location>
</feature>
<evidence type="ECO:0000256" key="4">
    <source>
        <dbReference type="SAM" id="SignalP"/>
    </source>
</evidence>
<evidence type="ECO:0000313" key="8">
    <source>
        <dbReference type="EMBL" id="PHM36232.1"/>
    </source>
</evidence>